<name>A0ABM7H4M2_9EURY</name>
<organism evidence="1 2">
    <name type="scientific">Methanoculleus chikugoensis</name>
    <dbReference type="NCBI Taxonomy" id="118126"/>
    <lineage>
        <taxon>Archaea</taxon>
        <taxon>Methanobacteriati</taxon>
        <taxon>Methanobacteriota</taxon>
        <taxon>Stenosarchaea group</taxon>
        <taxon>Methanomicrobia</taxon>
        <taxon>Methanomicrobiales</taxon>
        <taxon>Methanomicrobiaceae</taxon>
        <taxon>Methanoculleus</taxon>
    </lineage>
</organism>
<accession>A0ABM7H4M2</accession>
<protein>
    <submittedName>
        <fullName evidence="1">Uncharacterized protein</fullName>
    </submittedName>
</protein>
<gene>
    <name evidence="1" type="ORF">MchiMG62_08870</name>
</gene>
<reference evidence="1 2" key="1">
    <citation type="submission" date="2019-06" db="EMBL/GenBank/DDBJ databases">
        <title>Complete genome sequence of Methanoculleus chikugoensis strain MG62.</title>
        <authorList>
            <person name="Asakawa S."/>
            <person name="Dianou D."/>
        </authorList>
    </citation>
    <scope>NUCLEOTIDE SEQUENCE [LARGE SCALE GENOMIC DNA]</scope>
    <source>
        <strain evidence="1 2">MG62</strain>
    </source>
</reference>
<dbReference type="GeneID" id="66130402"/>
<dbReference type="RefSeq" id="WP_221058072.1">
    <property type="nucleotide sequence ID" value="NZ_AP019781.1"/>
</dbReference>
<proteinExistence type="predicted"/>
<evidence type="ECO:0000313" key="1">
    <source>
        <dbReference type="EMBL" id="BBL67706.1"/>
    </source>
</evidence>
<evidence type="ECO:0000313" key="2">
    <source>
        <dbReference type="Proteomes" id="UP000824969"/>
    </source>
</evidence>
<sequence>MLDGTGRREGIERKKGIDGAGVTRAVAAAWADIALPFAMNPIARSRPSSEVIEAQGRYAKFY</sequence>
<dbReference type="EMBL" id="AP019781">
    <property type="protein sequence ID" value="BBL67706.1"/>
    <property type="molecule type" value="Genomic_DNA"/>
</dbReference>
<dbReference type="Proteomes" id="UP000824969">
    <property type="component" value="Chromosome"/>
</dbReference>
<keyword evidence="2" id="KW-1185">Reference proteome</keyword>